<dbReference type="Gene3D" id="2.40.128.130">
    <property type="entry name" value="Autotransporter beta-domain"/>
    <property type="match status" value="1"/>
</dbReference>
<dbReference type="InterPro" id="IPR050909">
    <property type="entry name" value="Bact_Autotransporter_VF"/>
</dbReference>
<evidence type="ECO:0000256" key="2">
    <source>
        <dbReference type="SAM" id="SignalP"/>
    </source>
</evidence>
<dbReference type="InterPro" id="IPR036709">
    <property type="entry name" value="Autotransporte_beta_dom_sf"/>
</dbReference>
<feature type="region of interest" description="Disordered" evidence="1">
    <location>
        <begin position="606"/>
        <end position="655"/>
    </location>
</feature>
<dbReference type="Pfam" id="PF03797">
    <property type="entry name" value="Autotransporter"/>
    <property type="match status" value="1"/>
</dbReference>
<dbReference type="EMBL" id="QGAL01000003">
    <property type="protein sequence ID" value="TKK19070.1"/>
    <property type="molecule type" value="Genomic_DNA"/>
</dbReference>
<feature type="signal peptide" evidence="2">
    <location>
        <begin position="1"/>
        <end position="30"/>
    </location>
</feature>
<sequence length="980" mass="102673">MDNYHTSQGEWHRLLCALPIYLFVSNSVCAANSNTIVVDGGKLHFENLTLVNDTSGAFIIQAKNGAEFNGSQLFLTSSGTRGGGAWIDDSVFTGDNLEINVSGNAASGIYLANNSSATLSDITIAAQNNAMGLNLDGTWSTQGFATAQLSDSAIATESGDAIKVMAGDLTLTNTTATTTGDSSYAVNANQAATVNIDGGRYATQGKYSDAVWVVSSDSSVNINDATLSTAGDRAIALNAQNGTATITNSTLETAGLNSYALYSGRQQLTGDKLTITTQGTGGAGLFAATGGKGTLTNSDITTHGELAAGLLAYPGSAITADNVRIETTGKQGFGLWSRAGQLDISNSTIVTSGDAAAGLYVNGYSTTLSNNVSLNNVTLQSAQAQAINADTTTLALTVNDSTLSGGNGQVMNVSHYEDAADPANNLYSTVTLTAANSQLNGDITSSDVANSVAVDLTSASVLNGAVDNATSLALDNTSRWNMSGSSVVGQLTNNGTIAFSAGNAVDTLTVTGDYAGNGGTLMFNSVLGDDSSPSNKLIVGGDVLAGTTYVAINNLGGHGAQTVEGIEIVDVGGRSYGNFVQSGRIVAGAYDYSLLQKGENWYLTSQATPVDPEPEPTPEPTPAPEPGPNPDPTPAPEPGPKPEPTPDPQRKTPVIRPEAGSYTANIAAANTLFAMSLHDRLGEPGFVDALSAQPEVTSLWLRQVGGHNGWHDGSGQLTTQSNRYVAQMGGDVARWSRDGVDRWHVGFMAGYGNNHSSTRSVMSGYRASGSVEGYSIGGYATWYANAPASQGAWVDSWLLYNWFTNSVEGKELASESYKSRGFTASLEAGYTQKLGEFTGSQGTLNEWFIQPQAQAIWMGVKADDFHEANGTRIQSEGDGNIRTRLGIRTFLKSHHAMDNDKERVFQPYVELNWIHNTRDFGTKMDDVSVYQAGARNLGEIKTGVEGQINPRLNTWGNIGVQVGDKGYHDAAAMVGLKYHF</sequence>
<dbReference type="RefSeq" id="WP_137272698.1">
    <property type="nucleotide sequence ID" value="NZ_CP134403.1"/>
</dbReference>
<dbReference type="PANTHER" id="PTHR12338">
    <property type="entry name" value="AUTOTRANSPORTER"/>
    <property type="match status" value="1"/>
</dbReference>
<dbReference type="InterPro" id="IPR006626">
    <property type="entry name" value="PbH1"/>
</dbReference>
<protein>
    <submittedName>
        <fullName evidence="4">Autotransporter outer membrane beta-barrel domain-containing protein</fullName>
    </submittedName>
</protein>
<name>A0AB38P4F2_9ENTR</name>
<dbReference type="CDD" id="cd01344">
    <property type="entry name" value="PL2_Passenger_AT"/>
    <property type="match status" value="1"/>
</dbReference>
<feature type="compositionally biased region" description="Pro residues" evidence="1">
    <location>
        <begin position="615"/>
        <end position="647"/>
    </location>
</feature>
<dbReference type="AlphaFoldDB" id="A0AB38P4F2"/>
<keyword evidence="2" id="KW-0732">Signal</keyword>
<dbReference type="SUPFAM" id="SSF51126">
    <property type="entry name" value="Pectin lyase-like"/>
    <property type="match status" value="1"/>
</dbReference>
<dbReference type="Pfam" id="PF18883">
    <property type="entry name" value="AC_1"/>
    <property type="match status" value="1"/>
</dbReference>
<feature type="domain" description="Autotransporter" evidence="3">
    <location>
        <begin position="692"/>
        <end position="980"/>
    </location>
</feature>
<dbReference type="InterPro" id="IPR011050">
    <property type="entry name" value="Pectin_lyase_fold/virulence"/>
</dbReference>
<dbReference type="InterPro" id="IPR006315">
    <property type="entry name" value="OM_autotransptr_brl_dom"/>
</dbReference>
<organism evidence="4 5">
    <name type="scientific">Enterobacter cancerogenus</name>
    <dbReference type="NCBI Taxonomy" id="69218"/>
    <lineage>
        <taxon>Bacteria</taxon>
        <taxon>Pseudomonadati</taxon>
        <taxon>Pseudomonadota</taxon>
        <taxon>Gammaproteobacteria</taxon>
        <taxon>Enterobacterales</taxon>
        <taxon>Enterobacteriaceae</taxon>
        <taxon>Enterobacter</taxon>
        <taxon>Enterobacter cloacae complex</taxon>
    </lineage>
</organism>
<dbReference type="InterPro" id="IPR043990">
    <property type="entry name" value="AC_1"/>
</dbReference>
<comment type="caution">
    <text evidence="4">The sequence shown here is derived from an EMBL/GenBank/DDBJ whole genome shotgun (WGS) entry which is preliminary data.</text>
</comment>
<dbReference type="GO" id="GO:0019867">
    <property type="term" value="C:outer membrane"/>
    <property type="evidence" value="ECO:0007669"/>
    <property type="project" value="InterPro"/>
</dbReference>
<evidence type="ECO:0000313" key="5">
    <source>
        <dbReference type="Proteomes" id="UP000306327"/>
    </source>
</evidence>
<dbReference type="Proteomes" id="UP000306327">
    <property type="component" value="Unassembled WGS sequence"/>
</dbReference>
<evidence type="ECO:0000313" key="4">
    <source>
        <dbReference type="EMBL" id="TKK19070.1"/>
    </source>
</evidence>
<reference evidence="4 5" key="1">
    <citation type="journal article" date="2019" name="Sci. Rep.">
        <title>Differences in resource use lead to coexistence of seed-transmitted microbial populations.</title>
        <authorList>
            <person name="Torres-Cortes G."/>
            <person name="Garcia B.J."/>
            <person name="Compant S."/>
            <person name="Rezki S."/>
            <person name="Jones P."/>
            <person name="Preveaux A."/>
            <person name="Briand M."/>
            <person name="Roulet A."/>
            <person name="Bouchez O."/>
            <person name="Jacobson D."/>
            <person name="Barret M."/>
        </authorList>
    </citation>
    <scope>NUCLEOTIDE SEQUENCE [LARGE SCALE GENOMIC DNA]</scope>
    <source>
        <strain evidence="4 5">CFBP13530</strain>
    </source>
</reference>
<proteinExistence type="predicted"/>
<accession>A0AB38P4F2</accession>
<dbReference type="SUPFAM" id="SSF103515">
    <property type="entry name" value="Autotransporter"/>
    <property type="match status" value="1"/>
</dbReference>
<feature type="chain" id="PRO_5044200214" evidence="2">
    <location>
        <begin position="31"/>
        <end position="980"/>
    </location>
</feature>
<dbReference type="InterPro" id="IPR012332">
    <property type="entry name" value="Autotransporter_pectin_lyase_C"/>
</dbReference>
<dbReference type="PANTHER" id="PTHR12338:SF5">
    <property type="entry name" value="ANTIGEN 43-RELATED"/>
    <property type="match status" value="1"/>
</dbReference>
<evidence type="ECO:0000259" key="3">
    <source>
        <dbReference type="PROSITE" id="PS51208"/>
    </source>
</evidence>
<dbReference type="Gene3D" id="2.160.20.20">
    <property type="match status" value="2"/>
</dbReference>
<dbReference type="PROSITE" id="PS51208">
    <property type="entry name" value="AUTOTRANSPORTER"/>
    <property type="match status" value="1"/>
</dbReference>
<gene>
    <name evidence="4" type="ORF">EcCFBP13530_12060</name>
</gene>
<dbReference type="SMART" id="SM00710">
    <property type="entry name" value="PbH1"/>
    <property type="match status" value="7"/>
</dbReference>
<dbReference type="InterPro" id="IPR005546">
    <property type="entry name" value="Autotransporte_beta"/>
</dbReference>
<dbReference type="NCBIfam" id="TIGR01414">
    <property type="entry name" value="autotrans_barl"/>
    <property type="match status" value="1"/>
</dbReference>
<evidence type="ECO:0000256" key="1">
    <source>
        <dbReference type="SAM" id="MobiDB-lite"/>
    </source>
</evidence>
<dbReference type="SMART" id="SM00869">
    <property type="entry name" value="Autotransporter"/>
    <property type="match status" value="1"/>
</dbReference>